<dbReference type="InterPro" id="IPR012677">
    <property type="entry name" value="Nucleotide-bd_a/b_plait_sf"/>
</dbReference>
<feature type="region of interest" description="Disordered" evidence="4">
    <location>
        <begin position="244"/>
        <end position="277"/>
    </location>
</feature>
<organism evidence="6 7">
    <name type="scientific">Astatotilapia calliptera</name>
    <name type="common">Eastern happy</name>
    <name type="synonym">Chromis callipterus</name>
    <dbReference type="NCBI Taxonomy" id="8154"/>
    <lineage>
        <taxon>Eukaryota</taxon>
        <taxon>Metazoa</taxon>
        <taxon>Chordata</taxon>
        <taxon>Craniata</taxon>
        <taxon>Vertebrata</taxon>
        <taxon>Euteleostomi</taxon>
        <taxon>Actinopterygii</taxon>
        <taxon>Neopterygii</taxon>
        <taxon>Teleostei</taxon>
        <taxon>Neoteleostei</taxon>
        <taxon>Acanthomorphata</taxon>
        <taxon>Ovalentaria</taxon>
        <taxon>Cichlomorphae</taxon>
        <taxon>Cichliformes</taxon>
        <taxon>Cichlidae</taxon>
        <taxon>African cichlids</taxon>
        <taxon>Pseudocrenilabrinae</taxon>
        <taxon>Haplochromini</taxon>
        <taxon>Astatotilapia</taxon>
    </lineage>
</organism>
<dbReference type="FunFam" id="3.30.70.330:FF:000015">
    <property type="entry name" value="CUGBP Elav-like family member 1 isoform 2"/>
    <property type="match status" value="1"/>
</dbReference>
<dbReference type="Proteomes" id="UP000265100">
    <property type="component" value="Chromosome 1"/>
</dbReference>
<feature type="domain" description="RRM" evidence="5">
    <location>
        <begin position="79"/>
        <end position="159"/>
    </location>
</feature>
<gene>
    <name evidence="6" type="primary">CELF1</name>
</gene>
<dbReference type="Ensembl" id="ENSACLT00000070196.1">
    <property type="protein sequence ID" value="ENSACLP00000076500.1"/>
    <property type="gene ID" value="ENSACLG00000010181.2"/>
</dbReference>
<dbReference type="GeneTree" id="ENSGT00940000158970"/>
<feature type="domain" description="RRM" evidence="5">
    <location>
        <begin position="369"/>
        <end position="447"/>
    </location>
</feature>
<evidence type="ECO:0000256" key="3">
    <source>
        <dbReference type="PROSITE-ProRule" id="PRU00176"/>
    </source>
</evidence>
<dbReference type="InterPro" id="IPR034198">
    <property type="entry name" value="CELF1/2_RRM2"/>
</dbReference>
<dbReference type="SMART" id="SM00360">
    <property type="entry name" value="RRM"/>
    <property type="match status" value="2"/>
</dbReference>
<keyword evidence="7" id="KW-1185">Reference proteome</keyword>
<evidence type="ECO:0000256" key="4">
    <source>
        <dbReference type="SAM" id="MobiDB-lite"/>
    </source>
</evidence>
<evidence type="ECO:0000259" key="5">
    <source>
        <dbReference type="PROSITE" id="PS50102"/>
    </source>
</evidence>
<reference evidence="6" key="3">
    <citation type="submission" date="2025-08" db="UniProtKB">
        <authorList>
            <consortium name="Ensembl"/>
        </authorList>
    </citation>
    <scope>IDENTIFICATION</scope>
</reference>
<dbReference type="SUPFAM" id="SSF54928">
    <property type="entry name" value="RNA-binding domain, RBD"/>
    <property type="match status" value="1"/>
</dbReference>
<keyword evidence="2 3" id="KW-0694">RNA-binding</keyword>
<dbReference type="PROSITE" id="PS50102">
    <property type="entry name" value="RRM"/>
    <property type="match status" value="2"/>
</dbReference>
<keyword evidence="1" id="KW-0677">Repeat</keyword>
<accession>A0AAX7V4H0</accession>
<proteinExistence type="predicted"/>
<evidence type="ECO:0000313" key="6">
    <source>
        <dbReference type="Ensembl" id="ENSACLP00000076500.1"/>
    </source>
</evidence>
<reference evidence="7" key="2">
    <citation type="submission" date="2023-03" db="EMBL/GenBank/DDBJ databases">
        <authorList>
            <consortium name="Wellcome Sanger Institute Data Sharing"/>
        </authorList>
    </citation>
    <scope>NUCLEOTIDE SEQUENCE [LARGE SCALE GENOMIC DNA]</scope>
</reference>
<reference evidence="6" key="4">
    <citation type="submission" date="2025-09" db="UniProtKB">
        <authorList>
            <consortium name="Ensembl"/>
        </authorList>
    </citation>
    <scope>IDENTIFICATION</scope>
</reference>
<reference evidence="6 7" key="1">
    <citation type="submission" date="2018-05" db="EMBL/GenBank/DDBJ databases">
        <authorList>
            <person name="Datahose"/>
        </authorList>
    </citation>
    <scope>NUCLEOTIDE SEQUENCE</scope>
</reference>
<dbReference type="AlphaFoldDB" id="A0AAX7V4H0"/>
<dbReference type="Pfam" id="PF00076">
    <property type="entry name" value="RRM_1"/>
    <property type="match status" value="2"/>
</dbReference>
<evidence type="ECO:0000313" key="7">
    <source>
        <dbReference type="Proteomes" id="UP000265100"/>
    </source>
</evidence>
<dbReference type="InterPro" id="IPR000504">
    <property type="entry name" value="RRM_dom"/>
</dbReference>
<dbReference type="InterPro" id="IPR034199">
    <property type="entry name" value="CELF1/2_RRM3"/>
</dbReference>
<dbReference type="CDD" id="cd12634">
    <property type="entry name" value="RRM2_CELF1_2"/>
    <property type="match status" value="1"/>
</dbReference>
<dbReference type="CDD" id="cd12638">
    <property type="entry name" value="RRM3_CELF1_2"/>
    <property type="match status" value="1"/>
</dbReference>
<dbReference type="PANTHER" id="PTHR24012">
    <property type="entry name" value="RNA BINDING PROTEIN"/>
    <property type="match status" value="1"/>
</dbReference>
<sequence>MGPWTTLTNQILMPLKCLLDRFPGLGRKSNFVNCLNLMEQSTRLMFSETAARIHRRAKMHHPIQMKPADSEKNNAVEDRKLFIGMISKKCNENDIRLMFSPYGQIEECRILRGPDGLSRGCAFVTFTARQMAQSAIKSMHQSQTMEGCSSPIVVKFADTQKDKEQKRMAQQLQQQMQQLSAASMWGNLTGLNSLGPQYLALYLQLLQQSASTGNALNNLHPVSGLNAMQNLAALAAAATATQATPTGSSAMTTSTSPLSALTSSGSSPTSSSNSSANPMASLGALQSLAASAGAGLNIGSLAGMAALNGSLGSGSLSNGSGNTMEALSQAYSGIQQYAAATLPSLYNQTMLSQQNVSAAGSQKEGPEGANLFIYHLPQEFGDQDLLQMFMPFGNVISAKVFIDKQTNLSKCFGFVSYDNPVSSQAAIQAMNGFQIGMKRLKVQLKRSKNDSKPY</sequence>
<name>A0AAX7V4H0_ASTCA</name>
<dbReference type="Gene3D" id="3.30.70.330">
    <property type="match status" value="2"/>
</dbReference>
<dbReference type="FunFam" id="3.30.70.330:FF:000016">
    <property type="entry name" value="CUGBP Elav-like family member 1 isoform 2"/>
    <property type="match status" value="1"/>
</dbReference>
<evidence type="ECO:0000256" key="1">
    <source>
        <dbReference type="ARBA" id="ARBA00022737"/>
    </source>
</evidence>
<protein>
    <recommendedName>
        <fullName evidence="5">RRM domain-containing protein</fullName>
    </recommendedName>
</protein>
<dbReference type="GO" id="GO:0003723">
    <property type="term" value="F:RNA binding"/>
    <property type="evidence" value="ECO:0007669"/>
    <property type="project" value="UniProtKB-UniRule"/>
</dbReference>
<dbReference type="InterPro" id="IPR035979">
    <property type="entry name" value="RBD_domain_sf"/>
</dbReference>
<evidence type="ECO:0000256" key="2">
    <source>
        <dbReference type="ARBA" id="ARBA00022884"/>
    </source>
</evidence>